<accession>A0ACC2SAW5</accession>
<name>A0ACC2SAW5_9FUNG</name>
<sequence>MQEYAACAILEQSMTKIERISRCDRCHRLHLKCDRVEPECGFCSLNPRAKCEYLRQVKRRRLPKPTHRGQLLVAKDQKNTSIDINFVNRLTDFELMVRLTSRPFLIRVMAFLQYPRVYASPKLGLFASNILTHVSKIRRSAPPAMQESKVLNNLNQFRNILLKAREKYFSRVNVFLGLFPENTFYLFPRSCMLRAAIFLCGLQWCQEDHNFKEAEECLISILKDAITPSNIPFTLDSLQTLLILLVAMFHSPWFSIRSGFLLTFALRLAYAIGLHLPSTCLYGELERQLARNCLLYHVNYLSVSGVPVFIHLPKLALPVNDWTLFYALGLDSLNRVFTLFQETKLSIVEGNPQPLLSDIHCRLDRLDTRLTSVSLKFMTALYQHLASYPESPRFLRILVPLFSFYITYYRFLITSMRLYRATNKFLPAIHPPPTHKTLLLTLDICKQAVTWALNTKCSYLHWYFYAKLAQCLVFMSRHQKLLSPEEEKLLQRGKDTLKSRPSSPQIDAILKNMRFMKKLEFFDNEFYENP</sequence>
<comment type="caution">
    <text evidence="1">The sequence shown here is derived from an EMBL/GenBank/DDBJ whole genome shotgun (WGS) entry which is preliminary data.</text>
</comment>
<evidence type="ECO:0000313" key="1">
    <source>
        <dbReference type="EMBL" id="KAJ9059544.1"/>
    </source>
</evidence>
<organism evidence="1 2">
    <name type="scientific">Entomophthora muscae</name>
    <dbReference type="NCBI Taxonomy" id="34485"/>
    <lineage>
        <taxon>Eukaryota</taxon>
        <taxon>Fungi</taxon>
        <taxon>Fungi incertae sedis</taxon>
        <taxon>Zoopagomycota</taxon>
        <taxon>Entomophthoromycotina</taxon>
        <taxon>Entomophthoromycetes</taxon>
        <taxon>Entomophthorales</taxon>
        <taxon>Entomophthoraceae</taxon>
        <taxon>Entomophthora</taxon>
    </lineage>
</organism>
<proteinExistence type="predicted"/>
<keyword evidence="2" id="KW-1185">Reference proteome</keyword>
<dbReference type="Proteomes" id="UP001165960">
    <property type="component" value="Unassembled WGS sequence"/>
</dbReference>
<dbReference type="EMBL" id="QTSX02005682">
    <property type="protein sequence ID" value="KAJ9059544.1"/>
    <property type="molecule type" value="Genomic_DNA"/>
</dbReference>
<gene>
    <name evidence="1" type="ORF">DSO57_1001087</name>
</gene>
<reference evidence="1" key="1">
    <citation type="submission" date="2022-04" db="EMBL/GenBank/DDBJ databases">
        <title>Genome of the entomopathogenic fungus Entomophthora muscae.</title>
        <authorList>
            <person name="Elya C."/>
            <person name="Lovett B.R."/>
            <person name="Lee E."/>
            <person name="Macias A.M."/>
            <person name="Hajek A.E."/>
            <person name="De Bivort B.L."/>
            <person name="Kasson M.T."/>
            <person name="De Fine Licht H.H."/>
            <person name="Stajich J.E."/>
        </authorList>
    </citation>
    <scope>NUCLEOTIDE SEQUENCE</scope>
    <source>
        <strain evidence="1">Berkeley</strain>
    </source>
</reference>
<evidence type="ECO:0000313" key="2">
    <source>
        <dbReference type="Proteomes" id="UP001165960"/>
    </source>
</evidence>
<protein>
    <submittedName>
        <fullName evidence="1">Uncharacterized protein</fullName>
    </submittedName>
</protein>